<comment type="caution">
    <text evidence="2">The sequence shown here is derived from an EMBL/GenBank/DDBJ whole genome shotgun (WGS) entry which is preliminary data.</text>
</comment>
<keyword evidence="3" id="KW-1185">Reference proteome</keyword>
<dbReference type="Pfam" id="PF02493">
    <property type="entry name" value="MORN"/>
    <property type="match status" value="9"/>
</dbReference>
<dbReference type="SUPFAM" id="SSF82185">
    <property type="entry name" value="Histone H3 K4-specific methyltransferase SET7/9 N-terminal domain"/>
    <property type="match status" value="1"/>
</dbReference>
<evidence type="ECO:0000313" key="3">
    <source>
        <dbReference type="Proteomes" id="UP001162131"/>
    </source>
</evidence>
<reference evidence="2" key="1">
    <citation type="submission" date="2021-09" db="EMBL/GenBank/DDBJ databases">
        <authorList>
            <consortium name="AG Swart"/>
            <person name="Singh M."/>
            <person name="Singh A."/>
            <person name="Seah K."/>
            <person name="Emmerich C."/>
        </authorList>
    </citation>
    <scope>NUCLEOTIDE SEQUENCE</scope>
    <source>
        <strain evidence="2">ATCC30299</strain>
    </source>
</reference>
<dbReference type="InterPro" id="IPR003409">
    <property type="entry name" value="MORN"/>
</dbReference>
<dbReference type="AlphaFoldDB" id="A0AAU9J2L4"/>
<dbReference type="Gene3D" id="2.20.110.10">
    <property type="entry name" value="Histone H3 K4-specific methyltransferase SET7/9 N-terminal domain"/>
    <property type="match status" value="5"/>
</dbReference>
<protein>
    <recommendedName>
        <fullName evidence="4">MORN repeat protein</fullName>
    </recommendedName>
</protein>
<name>A0AAU9J2L4_9CILI</name>
<dbReference type="PANTHER" id="PTHR43215">
    <property type="entry name" value="RADIAL SPOKE HEAD 1 HOMOLOG"/>
    <property type="match status" value="1"/>
</dbReference>
<evidence type="ECO:0000256" key="1">
    <source>
        <dbReference type="ARBA" id="ARBA00022737"/>
    </source>
</evidence>
<accession>A0AAU9J2L4</accession>
<evidence type="ECO:0000313" key="2">
    <source>
        <dbReference type="EMBL" id="CAG9318571.1"/>
    </source>
</evidence>
<dbReference type="GO" id="GO:0005829">
    <property type="term" value="C:cytosol"/>
    <property type="evidence" value="ECO:0007669"/>
    <property type="project" value="TreeGrafter"/>
</dbReference>
<dbReference type="Proteomes" id="UP001162131">
    <property type="component" value="Unassembled WGS sequence"/>
</dbReference>
<evidence type="ECO:0008006" key="4">
    <source>
        <dbReference type="Google" id="ProtNLM"/>
    </source>
</evidence>
<dbReference type="EMBL" id="CAJZBQ010000020">
    <property type="protein sequence ID" value="CAG9318571.1"/>
    <property type="molecule type" value="Genomic_DNA"/>
</dbReference>
<proteinExistence type="predicted"/>
<gene>
    <name evidence="2" type="ORF">BSTOLATCC_MIC21043</name>
</gene>
<sequence length="401" mass="45770">MGNCACLKDQSSTEKQLRINKDGTVEMEKSDPQSRLASQETVALKELKISLWDIVKLQSVLRGYIDRKKIQSINLTKSVEVKFTQAAPSSYQAYSAPSDSNIQYKVKTNFFPASENIVRSSIKEIPESQIPDYSTAATRLAFSRLGPFAAKELFKDSEPRTKHGPVEMENGAIYIGEWNNNYQRHGFGVQLWNDGSRYDGFWLNDKANLKGRLIHGDGDVYEGEWKDDKAHGFGVYVYMDGARYEGYWKDDKQHGEGTETWPDGARYQGEYAGGQKQGRGRFEWADGSIYEGEFKDNDIHGVGIYMWSDGRKYVGEWIHNKMEGTGTFTWSDGRSYKGGYVDDKKQGYGVFEWPDGRKYEGGWYNGKQHGSGFYYTSNGSKREGEWKDGKRVKWMTNDLDK</sequence>
<organism evidence="2 3">
    <name type="scientific">Blepharisma stoltei</name>
    <dbReference type="NCBI Taxonomy" id="1481888"/>
    <lineage>
        <taxon>Eukaryota</taxon>
        <taxon>Sar</taxon>
        <taxon>Alveolata</taxon>
        <taxon>Ciliophora</taxon>
        <taxon>Postciliodesmatophora</taxon>
        <taxon>Heterotrichea</taxon>
        <taxon>Heterotrichida</taxon>
        <taxon>Blepharismidae</taxon>
        <taxon>Blepharisma</taxon>
    </lineage>
</organism>
<dbReference type="PANTHER" id="PTHR43215:SF14">
    <property type="entry name" value="RADIAL SPOKE HEAD 1 HOMOLOG"/>
    <property type="match status" value="1"/>
</dbReference>
<dbReference type="SMART" id="SM00698">
    <property type="entry name" value="MORN"/>
    <property type="match status" value="9"/>
</dbReference>
<keyword evidence="1" id="KW-0677">Repeat</keyword>
<dbReference type="PROSITE" id="PS50096">
    <property type="entry name" value="IQ"/>
    <property type="match status" value="1"/>
</dbReference>